<dbReference type="OrthoDB" id="2105077at2759"/>
<gene>
    <name evidence="3" type="ORF">LPJ53_006254</name>
</gene>
<dbReference type="GO" id="GO:0005886">
    <property type="term" value="C:plasma membrane"/>
    <property type="evidence" value="ECO:0007669"/>
    <property type="project" value="InterPro"/>
</dbReference>
<dbReference type="Gene3D" id="3.30.479.30">
    <property type="entry name" value="Band 7 domain"/>
    <property type="match status" value="1"/>
</dbReference>
<feature type="domain" description="Band 7" evidence="2">
    <location>
        <begin position="26"/>
        <end position="103"/>
    </location>
</feature>
<dbReference type="PANTHER" id="PTHR10264">
    <property type="entry name" value="BAND 7 PROTEIN-RELATED"/>
    <property type="match status" value="1"/>
</dbReference>
<comment type="caution">
    <text evidence="3">The sequence shown here is derived from an EMBL/GenBank/DDBJ whole genome shotgun (WGS) entry which is preliminary data.</text>
</comment>
<organism evidence="3 4">
    <name type="scientific">Coemansia erecta</name>
    <dbReference type="NCBI Taxonomy" id="147472"/>
    <lineage>
        <taxon>Eukaryota</taxon>
        <taxon>Fungi</taxon>
        <taxon>Fungi incertae sedis</taxon>
        <taxon>Zoopagomycota</taxon>
        <taxon>Kickxellomycotina</taxon>
        <taxon>Kickxellomycetes</taxon>
        <taxon>Kickxellales</taxon>
        <taxon>Kickxellaceae</taxon>
        <taxon>Coemansia</taxon>
    </lineage>
</organism>
<evidence type="ECO:0000259" key="2">
    <source>
        <dbReference type="Pfam" id="PF01145"/>
    </source>
</evidence>
<dbReference type="Pfam" id="PF01145">
    <property type="entry name" value="Band_7"/>
    <property type="match status" value="1"/>
</dbReference>
<dbReference type="EMBL" id="JANBOJ010000604">
    <property type="protein sequence ID" value="KAJ1718863.1"/>
    <property type="molecule type" value="Genomic_DNA"/>
</dbReference>
<accession>A0A9W7XUD3</accession>
<name>A0A9W7XUD3_9FUNG</name>
<evidence type="ECO:0000256" key="1">
    <source>
        <dbReference type="ARBA" id="ARBA00008164"/>
    </source>
</evidence>
<dbReference type="PRINTS" id="PR00721">
    <property type="entry name" value="STOMATIN"/>
</dbReference>
<dbReference type="SUPFAM" id="SSF117892">
    <property type="entry name" value="Band 7/SPFH domain"/>
    <property type="match status" value="1"/>
</dbReference>
<evidence type="ECO:0000313" key="3">
    <source>
        <dbReference type="EMBL" id="KAJ1718863.1"/>
    </source>
</evidence>
<reference evidence="3" key="1">
    <citation type="submission" date="2022-07" db="EMBL/GenBank/DDBJ databases">
        <title>Phylogenomic reconstructions and comparative analyses of Kickxellomycotina fungi.</title>
        <authorList>
            <person name="Reynolds N.K."/>
            <person name="Stajich J.E."/>
            <person name="Barry K."/>
            <person name="Grigoriev I.V."/>
            <person name="Crous P."/>
            <person name="Smith M.E."/>
        </authorList>
    </citation>
    <scope>NUCLEOTIDE SEQUENCE</scope>
    <source>
        <strain evidence="3">NBRC 32514</strain>
    </source>
</reference>
<dbReference type="InterPro" id="IPR043202">
    <property type="entry name" value="Band-7_stomatin-like"/>
</dbReference>
<dbReference type="InterPro" id="IPR036013">
    <property type="entry name" value="Band_7/SPFH_dom_sf"/>
</dbReference>
<dbReference type="Proteomes" id="UP001149813">
    <property type="component" value="Unassembled WGS sequence"/>
</dbReference>
<sequence>MSALGTFFGGFGQIPCCFCCPNPYKEVPEGNTALVSRFGRYYKAADPGLVHVNPLTETVRYVDTRIQIKQLPSIYIVTKDNVTVGIEAVISWHITDPYLATYGVSS</sequence>
<dbReference type="InterPro" id="IPR001107">
    <property type="entry name" value="Band_7"/>
</dbReference>
<dbReference type="AlphaFoldDB" id="A0A9W7XUD3"/>
<proteinExistence type="inferred from homology"/>
<feature type="non-terminal residue" evidence="3">
    <location>
        <position position="106"/>
    </location>
</feature>
<dbReference type="InterPro" id="IPR001972">
    <property type="entry name" value="Stomatin_HflK_fam"/>
</dbReference>
<keyword evidence="4" id="KW-1185">Reference proteome</keyword>
<evidence type="ECO:0000313" key="4">
    <source>
        <dbReference type="Proteomes" id="UP001149813"/>
    </source>
</evidence>
<comment type="similarity">
    <text evidence="1">Belongs to the band 7/mec-2 family.</text>
</comment>
<dbReference type="PANTHER" id="PTHR10264:SF19">
    <property type="entry name" value="AT06885P-RELATED"/>
    <property type="match status" value="1"/>
</dbReference>
<protein>
    <recommendedName>
        <fullName evidence="2">Band 7 domain-containing protein</fullName>
    </recommendedName>
</protein>